<reference evidence="1" key="1">
    <citation type="submission" date="2020-05" db="EMBL/GenBank/DDBJ databases">
        <authorList>
            <person name="Chiriac C."/>
            <person name="Salcher M."/>
            <person name="Ghai R."/>
            <person name="Kavagutti S V."/>
        </authorList>
    </citation>
    <scope>NUCLEOTIDE SEQUENCE</scope>
</reference>
<dbReference type="EMBL" id="LR796904">
    <property type="protein sequence ID" value="CAB4173472.1"/>
    <property type="molecule type" value="Genomic_DNA"/>
</dbReference>
<evidence type="ECO:0000313" key="1">
    <source>
        <dbReference type="EMBL" id="CAB4173472.1"/>
    </source>
</evidence>
<feature type="non-terminal residue" evidence="1">
    <location>
        <position position="290"/>
    </location>
</feature>
<accession>A0A6J5PQL4</accession>
<dbReference type="InterPro" id="IPR005021">
    <property type="entry name" value="Terminase_largesu-like"/>
</dbReference>
<protein>
    <submittedName>
        <fullName evidence="1">Terminase large subunit, Lambdalikevirus-type</fullName>
    </submittedName>
</protein>
<dbReference type="Pfam" id="PF03237">
    <property type="entry name" value="Terminase_6N"/>
    <property type="match status" value="1"/>
</dbReference>
<dbReference type="InterPro" id="IPR027417">
    <property type="entry name" value="P-loop_NTPase"/>
</dbReference>
<proteinExistence type="predicted"/>
<dbReference type="PANTHER" id="PTHR41287">
    <property type="match status" value="1"/>
</dbReference>
<dbReference type="PANTHER" id="PTHR41287:SF1">
    <property type="entry name" value="PROTEIN YMFN"/>
    <property type="match status" value="1"/>
</dbReference>
<gene>
    <name evidence="1" type="ORF">UFOVP955_1</name>
</gene>
<sequence length="290" mass="31830">MSTSLPGSLIDCRPRFFTPRTDRPTLGGRVDEIAAALGQPLMPWQRLVVDTALELDDVGRPVYRNVVLTVPRQQGKTTLLLSLLIHRALAWSTPQHVTYAAQTGVAARDKFVNEHVPMIEKSPFSSLMSVRRSNGHEAIEWANGSRHTLTAATEKSGHGSTLDLPVIDEAFAYEDARLEQAFTPAMSTRADAQLWVVSTAGTTKSVYLRAKVDAGRAATTAGTSSDTAYFEWSAPDDHDPADPGTWWGCMPALGHTVTERVVRAAYEQMSSEGNLDEFCRAFLNQWRDGV</sequence>
<dbReference type="Gene3D" id="3.40.50.300">
    <property type="entry name" value="P-loop containing nucleotide triphosphate hydrolases"/>
    <property type="match status" value="1"/>
</dbReference>
<organism evidence="1">
    <name type="scientific">uncultured Caudovirales phage</name>
    <dbReference type="NCBI Taxonomy" id="2100421"/>
    <lineage>
        <taxon>Viruses</taxon>
        <taxon>Duplodnaviria</taxon>
        <taxon>Heunggongvirae</taxon>
        <taxon>Uroviricota</taxon>
        <taxon>Caudoviricetes</taxon>
        <taxon>Peduoviridae</taxon>
        <taxon>Maltschvirus</taxon>
        <taxon>Maltschvirus maltsch</taxon>
    </lineage>
</organism>
<name>A0A6J5PQL4_9CAUD</name>